<dbReference type="EMBL" id="BKCJ010001125">
    <property type="protein sequence ID" value="GEU39033.1"/>
    <property type="molecule type" value="Genomic_DNA"/>
</dbReference>
<protein>
    <recommendedName>
        <fullName evidence="6">Retrovirus-related Pol polyprotein from transposon TNT 1-94</fullName>
    </recommendedName>
</protein>
<feature type="region of interest" description="Disordered" evidence="1">
    <location>
        <begin position="103"/>
        <end position="149"/>
    </location>
</feature>
<dbReference type="InterPro" id="IPR025724">
    <property type="entry name" value="GAG-pre-integrase_dom"/>
</dbReference>
<evidence type="ECO:0000256" key="1">
    <source>
        <dbReference type="SAM" id="MobiDB-lite"/>
    </source>
</evidence>
<proteinExistence type="predicted"/>
<evidence type="ECO:0008006" key="6">
    <source>
        <dbReference type="Google" id="ProtNLM"/>
    </source>
</evidence>
<dbReference type="PANTHER" id="PTHR11439">
    <property type="entry name" value="GAG-POL-RELATED RETROTRANSPOSON"/>
    <property type="match status" value="1"/>
</dbReference>
<sequence>MAAAVNLDEIKEVNANCILMANLQQASTSEADESLAKPKALELEIESLLRAIGFPKIDETHALSKRVTSNSIPTPQESNIVKNNNVIAPGIFRINPSKEVKSVPNKVRASVRVDNTAKTRRSQPRSTTKNDRVPSTSKSSCNKNKEVEVEQHPRNLSLCKNKKHMSSECNNVKLEIWNVKSEVVCAMCKKCLITANHYVCMLNYVNDMISRGYPNLFMGTVRFGNDHVVAIVGFDDLQWRNSLITTIYFVEGLWHNLFLVGQFCDSDLEVAFGRNTCFVRNLEGVDLLKRNRTTNLYTINLYEMASTSPIFLMAHATSIKSWLWHQHLSHLNFDTINDLAKNDIVTGLLKFKYHKEHLCPSCEQGKSKRASHPPKPVPNSKRDSGKLGAKGDISFFISYYANSCAYRVYNRWTKKIMETMNVTFDELLAISLEQSSSKPGLQSMTSGHINLQFEAMHDDYFGGQPSAAPRTVAAAQAPQHDEEYTVIRNKTRLVVRVYRQEEGINFEEYFALFARMEAIRIFLAYDAHKSFIMFQIHVKTAILNGTLKEDVYVCQPEGFIDANHPSHVYKLKKALYGLNKNQGHGKTNCQRFLLQNHFFNSTIDLTLFIKCFDVDILVPFRNVNDRGMTFFLGLQVNQSPCGIFITQFNYVLEILKNKGMESCNPFRTPMEMKDKLDLDQNRTPVDAKKYRSMIGALMYLTSSRPDIVHATCLCAQYQAKPIEKHLKEVKRIYHYLQGTVKTGLWYTKDYGFELIGFLDADYAGCKDTFKSTSGRAQFFG</sequence>
<evidence type="ECO:0000313" key="5">
    <source>
        <dbReference type="EMBL" id="GEU39033.1"/>
    </source>
</evidence>
<feature type="region of interest" description="Disordered" evidence="1">
    <location>
        <begin position="363"/>
        <end position="385"/>
    </location>
</feature>
<dbReference type="AlphaFoldDB" id="A0A6L2JPY2"/>
<dbReference type="InterPro" id="IPR057670">
    <property type="entry name" value="SH3_retrovirus"/>
</dbReference>
<dbReference type="Pfam" id="PF07727">
    <property type="entry name" value="RVT_2"/>
    <property type="match status" value="1"/>
</dbReference>
<evidence type="ECO:0000259" key="2">
    <source>
        <dbReference type="Pfam" id="PF07727"/>
    </source>
</evidence>
<feature type="domain" description="Reverse transcriptase Ty1/copia-type" evidence="2">
    <location>
        <begin position="481"/>
        <end position="614"/>
    </location>
</feature>
<reference evidence="5" key="1">
    <citation type="journal article" date="2019" name="Sci. Rep.">
        <title>Draft genome of Tanacetum cinerariifolium, the natural source of mosquito coil.</title>
        <authorList>
            <person name="Yamashiro T."/>
            <person name="Shiraishi A."/>
            <person name="Satake H."/>
            <person name="Nakayama K."/>
        </authorList>
    </citation>
    <scope>NUCLEOTIDE SEQUENCE</scope>
</reference>
<organism evidence="5">
    <name type="scientific">Tanacetum cinerariifolium</name>
    <name type="common">Dalmatian daisy</name>
    <name type="synonym">Chrysanthemum cinerariifolium</name>
    <dbReference type="NCBI Taxonomy" id="118510"/>
    <lineage>
        <taxon>Eukaryota</taxon>
        <taxon>Viridiplantae</taxon>
        <taxon>Streptophyta</taxon>
        <taxon>Embryophyta</taxon>
        <taxon>Tracheophyta</taxon>
        <taxon>Spermatophyta</taxon>
        <taxon>Magnoliopsida</taxon>
        <taxon>eudicotyledons</taxon>
        <taxon>Gunneridae</taxon>
        <taxon>Pentapetalae</taxon>
        <taxon>asterids</taxon>
        <taxon>campanulids</taxon>
        <taxon>Asterales</taxon>
        <taxon>Asteraceae</taxon>
        <taxon>Asteroideae</taxon>
        <taxon>Anthemideae</taxon>
        <taxon>Anthemidinae</taxon>
        <taxon>Tanacetum</taxon>
    </lineage>
</organism>
<evidence type="ECO:0000259" key="4">
    <source>
        <dbReference type="Pfam" id="PF25597"/>
    </source>
</evidence>
<accession>A0A6L2JPY2</accession>
<evidence type="ECO:0000259" key="3">
    <source>
        <dbReference type="Pfam" id="PF13976"/>
    </source>
</evidence>
<dbReference type="InterPro" id="IPR013103">
    <property type="entry name" value="RVT_2"/>
</dbReference>
<feature type="domain" description="GAG-pre-integrase" evidence="3">
    <location>
        <begin position="295"/>
        <end position="367"/>
    </location>
</feature>
<name>A0A6L2JPY2_TANCI</name>
<comment type="caution">
    <text evidence="5">The sequence shown here is derived from an EMBL/GenBank/DDBJ whole genome shotgun (WGS) entry which is preliminary data.</text>
</comment>
<feature type="compositionally biased region" description="Polar residues" evidence="1">
    <location>
        <begin position="133"/>
        <end position="142"/>
    </location>
</feature>
<dbReference type="Pfam" id="PF25597">
    <property type="entry name" value="SH3_retrovirus"/>
    <property type="match status" value="1"/>
</dbReference>
<dbReference type="Pfam" id="PF13976">
    <property type="entry name" value="gag_pre-integrs"/>
    <property type="match status" value="1"/>
</dbReference>
<feature type="domain" description="Retroviral polymerase SH3-like" evidence="4">
    <location>
        <begin position="378"/>
        <end position="431"/>
    </location>
</feature>
<gene>
    <name evidence="5" type="ORF">Tci_011011</name>
</gene>
<dbReference type="PANTHER" id="PTHR11439:SF509">
    <property type="entry name" value="RNA-DIRECTED DNA POLYMERASE"/>
    <property type="match status" value="1"/>
</dbReference>